<reference evidence="6" key="1">
    <citation type="submission" date="2021-01" db="EMBL/GenBank/DDBJ databases">
        <authorList>
            <person name="Corre E."/>
            <person name="Pelletier E."/>
            <person name="Niang G."/>
            <person name="Scheremetjew M."/>
            <person name="Finn R."/>
            <person name="Kale V."/>
            <person name="Holt S."/>
            <person name="Cochrane G."/>
            <person name="Meng A."/>
            <person name="Brown T."/>
            <person name="Cohen L."/>
        </authorList>
    </citation>
    <scope>NUCLEOTIDE SEQUENCE</scope>
    <source>
        <strain evidence="6">CCMP2058</strain>
    </source>
</reference>
<dbReference type="FunFam" id="3.30.710.10:FF:000035">
    <property type="entry name" value="Elongin C transcription elongation factor"/>
    <property type="match status" value="1"/>
</dbReference>
<dbReference type="InterPro" id="IPR016073">
    <property type="entry name" value="Skp1_comp_POZ"/>
</dbReference>
<organism evidence="6">
    <name type="scientific">Amorphochlora amoebiformis</name>
    <dbReference type="NCBI Taxonomy" id="1561963"/>
    <lineage>
        <taxon>Eukaryota</taxon>
        <taxon>Sar</taxon>
        <taxon>Rhizaria</taxon>
        <taxon>Cercozoa</taxon>
        <taxon>Chlorarachniophyceae</taxon>
        <taxon>Amorphochlora</taxon>
    </lineage>
</organism>
<dbReference type="InterPro" id="IPR011333">
    <property type="entry name" value="SKP1/BTB/POZ_sf"/>
</dbReference>
<evidence type="ECO:0000259" key="5">
    <source>
        <dbReference type="Pfam" id="PF03931"/>
    </source>
</evidence>
<evidence type="ECO:0000256" key="2">
    <source>
        <dbReference type="ARBA" id="ARBA00009993"/>
    </source>
</evidence>
<comment type="subcellular location">
    <subcellularLocation>
        <location evidence="1">Nucleus</location>
    </subcellularLocation>
</comment>
<dbReference type="Gene3D" id="3.30.710.10">
    <property type="entry name" value="Potassium Channel Kv1.1, Chain A"/>
    <property type="match status" value="1"/>
</dbReference>
<protein>
    <recommendedName>
        <fullName evidence="3">Elongin-C</fullName>
    </recommendedName>
</protein>
<dbReference type="PANTHER" id="PTHR20648">
    <property type="entry name" value="ELONGIN-C"/>
    <property type="match status" value="1"/>
</dbReference>
<dbReference type="SUPFAM" id="SSF54695">
    <property type="entry name" value="POZ domain"/>
    <property type="match status" value="1"/>
</dbReference>
<evidence type="ECO:0000256" key="1">
    <source>
        <dbReference type="ARBA" id="ARBA00004123"/>
    </source>
</evidence>
<accession>A0A7S0DMR6</accession>
<proteinExistence type="inferred from homology"/>
<comment type="similarity">
    <text evidence="2">Belongs to the SKP1 family.</text>
</comment>
<dbReference type="SMART" id="SM00512">
    <property type="entry name" value="Skp1"/>
    <property type="match status" value="1"/>
</dbReference>
<name>A0A7S0DMR6_9EUKA</name>
<dbReference type="CDD" id="cd18321">
    <property type="entry name" value="BTB_POZ_EloC"/>
    <property type="match status" value="1"/>
</dbReference>
<dbReference type="Pfam" id="PF03931">
    <property type="entry name" value="Skp1_POZ"/>
    <property type="match status" value="1"/>
</dbReference>
<dbReference type="EMBL" id="HBEM01027627">
    <property type="protein sequence ID" value="CAD8459861.1"/>
    <property type="molecule type" value="Transcribed_RNA"/>
</dbReference>
<keyword evidence="4" id="KW-0539">Nucleus</keyword>
<feature type="domain" description="SKP1 component POZ" evidence="5">
    <location>
        <begin position="18"/>
        <end position="83"/>
    </location>
</feature>
<dbReference type="AlphaFoldDB" id="A0A7S0DMR6"/>
<gene>
    <name evidence="6" type="ORF">LAMO00422_LOCUS18819</name>
</gene>
<dbReference type="GO" id="GO:0006511">
    <property type="term" value="P:ubiquitin-dependent protein catabolic process"/>
    <property type="evidence" value="ECO:0007669"/>
    <property type="project" value="InterPro"/>
</dbReference>
<evidence type="ECO:0000256" key="4">
    <source>
        <dbReference type="ARBA" id="ARBA00023242"/>
    </source>
</evidence>
<dbReference type="InterPro" id="IPR039948">
    <property type="entry name" value="ELC1"/>
</dbReference>
<evidence type="ECO:0000256" key="3">
    <source>
        <dbReference type="ARBA" id="ARBA00021347"/>
    </source>
</evidence>
<dbReference type="InterPro" id="IPR001232">
    <property type="entry name" value="SKP1-like"/>
</dbReference>
<dbReference type="GO" id="GO:0005634">
    <property type="term" value="C:nucleus"/>
    <property type="evidence" value="ECO:0007669"/>
    <property type="project" value="UniProtKB-SubCell"/>
</dbReference>
<sequence length="114" mass="12878">MSLALDAEEPAETKDSKYIKLISKEGNEYICPKDVAIASGTIRRMLNGPGIWKENTGPIPTMKFETISSQVLEKVVQYFHYKKQYDNKKGTPGKFNIETEQIIPLLVAAHYLDT</sequence>
<evidence type="ECO:0000313" key="6">
    <source>
        <dbReference type="EMBL" id="CAD8459861.1"/>
    </source>
</evidence>